<organism evidence="3 4">
    <name type="scientific">Fusarium tricinctum</name>
    <dbReference type="NCBI Taxonomy" id="61284"/>
    <lineage>
        <taxon>Eukaryota</taxon>
        <taxon>Fungi</taxon>
        <taxon>Dikarya</taxon>
        <taxon>Ascomycota</taxon>
        <taxon>Pezizomycotina</taxon>
        <taxon>Sordariomycetes</taxon>
        <taxon>Hypocreomycetidae</taxon>
        <taxon>Hypocreales</taxon>
        <taxon>Nectriaceae</taxon>
        <taxon>Fusarium</taxon>
        <taxon>Fusarium tricinctum species complex</taxon>
    </lineage>
</organism>
<feature type="region of interest" description="Disordered" evidence="1">
    <location>
        <begin position="35"/>
        <end position="76"/>
    </location>
</feature>
<dbReference type="InterPro" id="IPR003959">
    <property type="entry name" value="ATPase_AAA_core"/>
</dbReference>
<dbReference type="Gene3D" id="3.40.50.300">
    <property type="entry name" value="P-loop containing nucleotide triphosphate hydrolases"/>
    <property type="match status" value="1"/>
</dbReference>
<evidence type="ECO:0000313" key="4">
    <source>
        <dbReference type="Proteomes" id="UP000813427"/>
    </source>
</evidence>
<keyword evidence="4" id="KW-1185">Reference proteome</keyword>
<proteinExistence type="predicted"/>
<feature type="compositionally biased region" description="Basic and acidic residues" evidence="1">
    <location>
        <begin position="54"/>
        <end position="65"/>
    </location>
</feature>
<dbReference type="AlphaFoldDB" id="A0A8K0RNS7"/>
<dbReference type="GO" id="GO:0005524">
    <property type="term" value="F:ATP binding"/>
    <property type="evidence" value="ECO:0007669"/>
    <property type="project" value="InterPro"/>
</dbReference>
<comment type="caution">
    <text evidence="3">The sequence shown here is derived from an EMBL/GenBank/DDBJ whole genome shotgun (WGS) entry which is preliminary data.</text>
</comment>
<evidence type="ECO:0000313" key="3">
    <source>
        <dbReference type="EMBL" id="KAH7232811.1"/>
    </source>
</evidence>
<dbReference type="InterPro" id="IPR056599">
    <property type="entry name" value="AAA_lid_fung"/>
</dbReference>
<dbReference type="SUPFAM" id="SSF52540">
    <property type="entry name" value="P-loop containing nucleoside triphosphate hydrolases"/>
    <property type="match status" value="1"/>
</dbReference>
<dbReference type="OrthoDB" id="10042665at2759"/>
<dbReference type="EMBL" id="JAGPXF010000008">
    <property type="protein sequence ID" value="KAH7232811.1"/>
    <property type="molecule type" value="Genomic_DNA"/>
</dbReference>
<dbReference type="SMART" id="SM00382">
    <property type="entry name" value="AAA"/>
    <property type="match status" value="1"/>
</dbReference>
<dbReference type="InterPro" id="IPR003593">
    <property type="entry name" value="AAA+_ATPase"/>
</dbReference>
<reference evidence="3" key="1">
    <citation type="journal article" date="2021" name="Nat. Commun.">
        <title>Genetic determinants of endophytism in the Arabidopsis root mycobiome.</title>
        <authorList>
            <person name="Mesny F."/>
            <person name="Miyauchi S."/>
            <person name="Thiergart T."/>
            <person name="Pickel B."/>
            <person name="Atanasova L."/>
            <person name="Karlsson M."/>
            <person name="Huettel B."/>
            <person name="Barry K.W."/>
            <person name="Haridas S."/>
            <person name="Chen C."/>
            <person name="Bauer D."/>
            <person name="Andreopoulos W."/>
            <person name="Pangilinan J."/>
            <person name="LaButti K."/>
            <person name="Riley R."/>
            <person name="Lipzen A."/>
            <person name="Clum A."/>
            <person name="Drula E."/>
            <person name="Henrissat B."/>
            <person name="Kohler A."/>
            <person name="Grigoriev I.V."/>
            <person name="Martin F.M."/>
            <person name="Hacquard S."/>
        </authorList>
    </citation>
    <scope>NUCLEOTIDE SEQUENCE</scope>
    <source>
        <strain evidence="3">MPI-SDFR-AT-0068</strain>
    </source>
</reference>
<sequence>MPQTLEGEENTNSGGHVENYRVRFLESDKVCSQVKEGVQTTTSEELGAISPSRSSEKETEDETPRTDPAAKNSNLPDLGLAESLSYITQRHLGVDILDQSVEAARFSGYLLDTIELLERRLSYLQAPDDEGASSSDDDLGEEEGQVQRSKILHRIFCYETWHNHSVTIFEDQPTLTNDRQAGTKILTGEIPITNLSNYLTQRPSICFVVFKEHKCPSGGQLQHQGKRLASQRLERLRIVSPILAKALEKVAEFSPWYQSLNPLQPHLMEEGDDVAREMDAPYDFLFHHRKQLAALEKEYTTYSTILTPLREFLEQNYEKEYKAAEALFQADRVTPLHLGKLFKPNQMVIVQTGNPPSLQAYVLTANPSKDKEKISFKGWSWEYNGVEHRRKSWRGTMGLLPDEQTVITELPIHPAEFATENALSRIEARGKEFWNLKDRQFSTYNGYDWNQEQFYSGARFMVDMSTYHKMHRTPSYDMTYRPSPHDSEEPVKFDNWPVNLNRHEILSTQLMMLLPPMIYGFNIEQKRWVSLDVEKVKPMKWNKKAFDRLVLNSKTKELIYALVDVQTSKNKKMDDIIAGKGNGLIILLHGSPGTGKTLTAESVAEIAEKPLYRVTCGDIGTEAQEVEKYLQTVLYLGKIWDCVLLMDEADVFLEERSMADLQRNSLVSVFLRILEYYEGILILTSNRVGTFDEAFKSRIQVAIHYDKLTKGSRKQIWQNFFDMIEESNEDVNMSELERRLDELAAEEMNGRQIRNALLTARQLAKHRKERLDWEHLSQVIRTSAAFNKYLKSVKGHTDEQWAREERIR</sequence>
<dbReference type="InterPro" id="IPR027417">
    <property type="entry name" value="P-loop_NTPase"/>
</dbReference>
<protein>
    <recommendedName>
        <fullName evidence="2">AAA+ ATPase domain-containing protein</fullName>
    </recommendedName>
</protein>
<gene>
    <name evidence="3" type="ORF">BKA59DRAFT_407893</name>
</gene>
<evidence type="ECO:0000256" key="1">
    <source>
        <dbReference type="SAM" id="MobiDB-lite"/>
    </source>
</evidence>
<name>A0A8K0RNS7_9HYPO</name>
<feature type="domain" description="AAA+ ATPase" evidence="2">
    <location>
        <begin position="582"/>
        <end position="709"/>
    </location>
</feature>
<dbReference type="PANTHER" id="PTHR46411">
    <property type="entry name" value="FAMILY ATPASE, PUTATIVE-RELATED"/>
    <property type="match status" value="1"/>
</dbReference>
<accession>A0A8K0RNS7</accession>
<dbReference type="Pfam" id="PF23232">
    <property type="entry name" value="AAA_lid_13"/>
    <property type="match status" value="1"/>
</dbReference>
<evidence type="ECO:0000259" key="2">
    <source>
        <dbReference type="SMART" id="SM00382"/>
    </source>
</evidence>
<dbReference type="PANTHER" id="PTHR46411:SF2">
    <property type="entry name" value="AAA+ ATPASE DOMAIN-CONTAINING PROTEIN"/>
    <property type="match status" value="1"/>
</dbReference>
<dbReference type="Pfam" id="PF00004">
    <property type="entry name" value="AAA"/>
    <property type="match status" value="1"/>
</dbReference>
<dbReference type="GO" id="GO:0016887">
    <property type="term" value="F:ATP hydrolysis activity"/>
    <property type="evidence" value="ECO:0007669"/>
    <property type="project" value="InterPro"/>
</dbReference>
<dbReference type="Proteomes" id="UP000813427">
    <property type="component" value="Unassembled WGS sequence"/>
</dbReference>